<dbReference type="PANTHER" id="PTHR22900">
    <property type="entry name" value="PROTEIN CBG14245-RELATED"/>
    <property type="match status" value="1"/>
</dbReference>
<reference evidence="4" key="1">
    <citation type="submission" date="2017-02" db="UniProtKB">
        <authorList>
            <consortium name="WormBaseParasite"/>
        </authorList>
    </citation>
    <scope>IDENTIFICATION</scope>
</reference>
<organism evidence="4">
    <name type="scientific">Nippostrongylus brasiliensis</name>
    <name type="common">Rat hookworm</name>
    <dbReference type="NCBI Taxonomy" id="27835"/>
    <lineage>
        <taxon>Eukaryota</taxon>
        <taxon>Metazoa</taxon>
        <taxon>Ecdysozoa</taxon>
        <taxon>Nematoda</taxon>
        <taxon>Chromadorea</taxon>
        <taxon>Rhabditida</taxon>
        <taxon>Rhabditina</taxon>
        <taxon>Rhabditomorpha</taxon>
        <taxon>Strongyloidea</taxon>
        <taxon>Heligmosomidae</taxon>
        <taxon>Nippostrongylus</taxon>
    </lineage>
</organism>
<keyword evidence="3" id="KW-1185">Reference proteome</keyword>
<protein>
    <submittedName>
        <fullName evidence="4">Gnk2-homologous domain-containing protein</fullName>
    </submittedName>
</protein>
<reference evidence="2 3" key="2">
    <citation type="submission" date="2018-11" db="EMBL/GenBank/DDBJ databases">
        <authorList>
            <consortium name="Pathogen Informatics"/>
        </authorList>
    </citation>
    <scope>NUCLEOTIDE SEQUENCE [LARGE SCALE GENOMIC DNA]</scope>
</reference>
<dbReference type="AlphaFoldDB" id="A0A0N4YNN0"/>
<gene>
    <name evidence="2" type="ORF">NBR_LOCUS18845</name>
</gene>
<sequence>MSDAQLFILYFVLFLLTIARVKELISYEKLEEKYERFTMLAESTCQRRNELKYYQQVKYIAHGGPWTNFALVREPAERFMSGFMTVCRNESYGTQNCEGCVRDVKCALRKTLERSQRFAMGDVNAISTLSWHLGPQNWHCDFRDNLKNFKLVHYSPTRKDKLAEDLRALLKEGKVDNSDIELIAFQISNGTTKHATSHLHVKTEFNEQMQDDEVQRLLIKIFFWDYILLNFPLPDVKV</sequence>
<feature type="chain" id="PRO_5043125839" evidence="1">
    <location>
        <begin position="24"/>
        <end position="238"/>
    </location>
</feature>
<proteinExistence type="predicted"/>
<dbReference type="GO" id="GO:0016020">
    <property type="term" value="C:membrane"/>
    <property type="evidence" value="ECO:0007669"/>
    <property type="project" value="InterPro"/>
</dbReference>
<dbReference type="EMBL" id="UYSL01023701">
    <property type="protein sequence ID" value="VDL82570.1"/>
    <property type="molecule type" value="Genomic_DNA"/>
</dbReference>
<feature type="signal peptide" evidence="1">
    <location>
        <begin position="1"/>
        <end position="23"/>
    </location>
</feature>
<name>A0A0N4YNN0_NIPBR</name>
<dbReference type="Proteomes" id="UP000271162">
    <property type="component" value="Unassembled WGS sequence"/>
</dbReference>
<dbReference type="WBParaSite" id="NBR_0001884401-mRNA-1">
    <property type="protein sequence ID" value="NBR_0001884401-mRNA-1"/>
    <property type="gene ID" value="NBR_0001884401"/>
</dbReference>
<dbReference type="InterPro" id="IPR007669">
    <property type="entry name" value="Chst-1-like"/>
</dbReference>
<evidence type="ECO:0000313" key="3">
    <source>
        <dbReference type="Proteomes" id="UP000271162"/>
    </source>
</evidence>
<dbReference type="GO" id="GO:1902884">
    <property type="term" value="P:positive regulation of response to oxidative stress"/>
    <property type="evidence" value="ECO:0007669"/>
    <property type="project" value="InterPro"/>
</dbReference>
<dbReference type="GO" id="GO:0047756">
    <property type="term" value="F:chondroitin 4-sulfotransferase activity"/>
    <property type="evidence" value="ECO:0007669"/>
    <property type="project" value="InterPro"/>
</dbReference>
<keyword evidence="1" id="KW-0732">Signal</keyword>
<evidence type="ECO:0000256" key="1">
    <source>
        <dbReference type="SAM" id="SignalP"/>
    </source>
</evidence>
<dbReference type="PANTHER" id="PTHR22900:SF11">
    <property type="entry name" value="PROTEIN CBG01579"/>
    <property type="match status" value="1"/>
</dbReference>
<dbReference type="Pfam" id="PF03567">
    <property type="entry name" value="Sulfotransfer_2"/>
    <property type="match status" value="1"/>
</dbReference>
<accession>A0A0N4YNN0</accession>
<evidence type="ECO:0000313" key="2">
    <source>
        <dbReference type="EMBL" id="VDL82570.1"/>
    </source>
</evidence>
<evidence type="ECO:0000313" key="4">
    <source>
        <dbReference type="WBParaSite" id="NBR_0001884401-mRNA-1"/>
    </source>
</evidence>
<dbReference type="GO" id="GO:0050650">
    <property type="term" value="P:chondroitin sulfate proteoglycan biosynthetic process"/>
    <property type="evidence" value="ECO:0007669"/>
    <property type="project" value="InterPro"/>
</dbReference>
<dbReference type="InterPro" id="IPR005331">
    <property type="entry name" value="Sulfotransferase"/>
</dbReference>